<reference evidence="1 2" key="1">
    <citation type="submission" date="2016-03" db="EMBL/GenBank/DDBJ databases">
        <title>Niastella vici sp. nov., isolated from farmland soil.</title>
        <authorList>
            <person name="Chen L."/>
            <person name="Wang D."/>
            <person name="Yang S."/>
            <person name="Wang G."/>
        </authorList>
    </citation>
    <scope>NUCLEOTIDE SEQUENCE [LARGE SCALE GENOMIC DNA]</scope>
    <source>
        <strain evidence="1 2">DJ57</strain>
    </source>
</reference>
<evidence type="ECO:0000313" key="1">
    <source>
        <dbReference type="EMBL" id="OQP65983.1"/>
    </source>
</evidence>
<dbReference type="InterPro" id="IPR046233">
    <property type="entry name" value="DUF6266"/>
</dbReference>
<dbReference type="RefSeq" id="WP_081145826.1">
    <property type="nucleotide sequence ID" value="NZ_LVYD01000013.1"/>
</dbReference>
<dbReference type="STRING" id="1703345.A3860_15450"/>
<gene>
    <name evidence="1" type="ORF">A3860_15450</name>
</gene>
<protein>
    <submittedName>
        <fullName evidence="1">Uncharacterized protein</fullName>
    </submittedName>
</protein>
<organism evidence="1 2">
    <name type="scientific">Niastella vici</name>
    <dbReference type="NCBI Taxonomy" id="1703345"/>
    <lineage>
        <taxon>Bacteria</taxon>
        <taxon>Pseudomonadati</taxon>
        <taxon>Bacteroidota</taxon>
        <taxon>Chitinophagia</taxon>
        <taxon>Chitinophagales</taxon>
        <taxon>Chitinophagaceae</taxon>
        <taxon>Niastella</taxon>
    </lineage>
</organism>
<dbReference type="Pfam" id="PF19781">
    <property type="entry name" value="DUF6266"/>
    <property type="match status" value="1"/>
</dbReference>
<dbReference type="OrthoDB" id="656737at2"/>
<evidence type="ECO:0000313" key="2">
    <source>
        <dbReference type="Proteomes" id="UP000192796"/>
    </source>
</evidence>
<accession>A0A1V9G5T6</accession>
<dbReference type="EMBL" id="LVYD01000013">
    <property type="protein sequence ID" value="OQP65983.1"/>
    <property type="molecule type" value="Genomic_DNA"/>
</dbReference>
<dbReference type="AlphaFoldDB" id="A0A1V9G5T6"/>
<dbReference type="Proteomes" id="UP000192796">
    <property type="component" value="Unassembled WGS sequence"/>
</dbReference>
<comment type="caution">
    <text evidence="1">The sequence shown here is derived from an EMBL/GenBank/DDBJ whole genome shotgun (WGS) entry which is preliminary data.</text>
</comment>
<proteinExistence type="predicted"/>
<keyword evidence="2" id="KW-1185">Reference proteome</keyword>
<name>A0A1V9G5T6_9BACT</name>
<sequence length="214" mass="23695">MGSLKYGSLGPVNGKVGNLIVSSWKGKPYVKSLPKERKSMPSEKELINRKKWAMAQAWLRPVTKFVREGFRGYTETVEGYLAAKSCLLKNAFEGVAPDLIINPALVKVSAGELPLPQNMQATLLENHVVQFAWSTEAISRSNRYDQVMLLAYDIENGFSISTLTGLLRYTGADTLQLSAVRGQVYHLYAAFIAADRSMQSDSIYLGAMNVKPQE</sequence>